<keyword evidence="1" id="KW-0812">Transmembrane</keyword>
<organism evidence="2 5">
    <name type="scientific">Zhongshania aliphaticivorans</name>
    <dbReference type="NCBI Taxonomy" id="1470434"/>
    <lineage>
        <taxon>Bacteria</taxon>
        <taxon>Pseudomonadati</taxon>
        <taxon>Pseudomonadota</taxon>
        <taxon>Gammaproteobacteria</taxon>
        <taxon>Cellvibrionales</taxon>
        <taxon>Spongiibacteraceae</taxon>
        <taxon>Zhongshania</taxon>
    </lineage>
</organism>
<dbReference type="PANTHER" id="PTHR41339">
    <property type="entry name" value="LIPL48"/>
    <property type="match status" value="1"/>
</dbReference>
<dbReference type="InterPro" id="IPR011050">
    <property type="entry name" value="Pectin_lyase_fold/virulence"/>
</dbReference>
<reference evidence="4 5" key="1">
    <citation type="submission" date="2019-11" db="EMBL/GenBank/DDBJ databases">
        <authorList>
            <person name="Holert J."/>
        </authorList>
    </citation>
    <scope>NUCLEOTIDE SEQUENCE [LARGE SCALE GENOMIC DNA]</scope>
    <source>
        <strain evidence="2">BC3_2A</strain>
        <strain evidence="3">SB11_1A</strain>
    </source>
</reference>
<accession>A0A5S9PFD8</accession>
<dbReference type="PANTHER" id="PTHR41339:SF1">
    <property type="entry name" value="SECRETED PROTEIN"/>
    <property type="match status" value="1"/>
</dbReference>
<dbReference type="OrthoDB" id="237393at2"/>
<evidence type="ECO:0000256" key="1">
    <source>
        <dbReference type="SAM" id="Phobius"/>
    </source>
</evidence>
<sequence>MSDVTSPRAKLVEMLWQLKKTYDKQGDKGVRYIHFNTLLNDPAYRKELIDQAAISSNPDIQDLGLALLKINTNTALTNSRHERSPVAVNPDIAETVGYKSERAEKPPQGSGRQVLIGVAALVFIAVLVMAIFSGDIKKAMAGKEVVSGSLRGEQVWTSDKTWVLDGIVYVEAGARLVIEAGTVVQGRPGSALLITRDARILARGTAVAPIVFTSSVAAGKRQAGDWGGVVLLGNAPVNSADAQIEGLDAGDTRGMFGGSDVSDNCGILEYARIEFAGYEVYANSELNGLTLGGCGSKTIIRNVQVHRALDDGIEIFGGTVDMRHILITGAADDSLDWDMGWTGRVQFMQIQQYAGMGDNAIEADNREGAYQVEPVSEPTLYNVTLQGMNSDEKYQRGMTLRRGTGGHFHNMIITGFSGEAIDIKDIETVARIEEAKLSFGGLLISDIGVNGSRFFAEELGEQDDDGGLDEAIYLSPSASFNDSPQFLMPNKREASPDFRIAASSAAKDNAVAVPQGEFWDEAANYRGAMRPGASPTWADGWTAFPEK</sequence>
<evidence type="ECO:0000313" key="4">
    <source>
        <dbReference type="Proteomes" id="UP000435877"/>
    </source>
</evidence>
<dbReference type="Gene3D" id="2.160.20.10">
    <property type="entry name" value="Single-stranded right-handed beta-helix, Pectin lyase-like"/>
    <property type="match status" value="1"/>
</dbReference>
<dbReference type="SUPFAM" id="SSF51126">
    <property type="entry name" value="Pectin lyase-like"/>
    <property type="match status" value="1"/>
</dbReference>
<protein>
    <recommendedName>
        <fullName evidence="6">Right handed beta helix domain-containing protein</fullName>
    </recommendedName>
</protein>
<evidence type="ECO:0000313" key="2">
    <source>
        <dbReference type="EMBL" id="CAA0102407.1"/>
    </source>
</evidence>
<dbReference type="AlphaFoldDB" id="A0A5S9PFD8"/>
<dbReference type="InterPro" id="IPR012334">
    <property type="entry name" value="Pectin_lyas_fold"/>
</dbReference>
<evidence type="ECO:0000313" key="5">
    <source>
        <dbReference type="Proteomes" id="UP000439591"/>
    </source>
</evidence>
<dbReference type="RefSeq" id="WP_159270329.1">
    <property type="nucleotide sequence ID" value="NZ_CACSIK010000004.1"/>
</dbReference>
<dbReference type="Proteomes" id="UP000439591">
    <property type="component" value="Unassembled WGS sequence"/>
</dbReference>
<keyword evidence="1" id="KW-0472">Membrane</keyword>
<proteinExistence type="predicted"/>
<keyword evidence="1" id="KW-1133">Transmembrane helix</keyword>
<feature type="transmembrane region" description="Helical" evidence="1">
    <location>
        <begin position="114"/>
        <end position="132"/>
    </location>
</feature>
<evidence type="ECO:0008006" key="6">
    <source>
        <dbReference type="Google" id="ProtNLM"/>
    </source>
</evidence>
<dbReference type="Proteomes" id="UP000435877">
    <property type="component" value="Unassembled WGS sequence"/>
</dbReference>
<keyword evidence="4" id="KW-1185">Reference proteome</keyword>
<dbReference type="EMBL" id="CACSIM010000003">
    <property type="protein sequence ID" value="CAA0102407.1"/>
    <property type="molecule type" value="Genomic_DNA"/>
</dbReference>
<evidence type="ECO:0000313" key="3">
    <source>
        <dbReference type="EMBL" id="CAA0114317.1"/>
    </source>
</evidence>
<dbReference type="EMBL" id="CACSIK010000004">
    <property type="protein sequence ID" value="CAA0114317.1"/>
    <property type="molecule type" value="Genomic_DNA"/>
</dbReference>
<gene>
    <name evidence="3" type="ORF">IHBHHGIJ_03560</name>
    <name evidence="2" type="ORF">KFEGEMFD_01881</name>
</gene>
<name>A0A5S9PFD8_9GAMM</name>